<dbReference type="InterPro" id="IPR005135">
    <property type="entry name" value="Endo/exonuclease/phosphatase"/>
</dbReference>
<dbReference type="Gene3D" id="3.60.10.10">
    <property type="entry name" value="Endonuclease/exonuclease/phosphatase"/>
    <property type="match status" value="1"/>
</dbReference>
<comment type="caution">
    <text evidence="4">The sequence shown here is derived from an EMBL/GenBank/DDBJ whole genome shotgun (WGS) entry which is preliminary data.</text>
</comment>
<dbReference type="PROSITE" id="PS51841">
    <property type="entry name" value="LTD"/>
    <property type="match status" value="1"/>
</dbReference>
<dbReference type="Pfam" id="PF00932">
    <property type="entry name" value="LTD"/>
    <property type="match status" value="1"/>
</dbReference>
<feature type="region of interest" description="Disordered" evidence="1">
    <location>
        <begin position="673"/>
        <end position="693"/>
    </location>
</feature>
<feature type="signal peptide" evidence="2">
    <location>
        <begin position="1"/>
        <end position="30"/>
    </location>
</feature>
<sequence length="901" mass="91728">MPFLRTVTGAVAATGTVLVAGLSLAPAAHAVDPGASVIINEVYGGGGNSGAPYANDFIELVNTGSAPVDLTGWSVQYSSATGTTWSGKTALTGSIAAGARYLVGEAGGATGAALPTPDVTGTIAMSSTAGKVALVNSTTTLSCGATCSTAAGVVDFVGFGGANDAAGGTPTAATSNSTSAQRRNGPVVNTGNNGADFTVAAPTPKAVNGSAPTGPDCTAVPTPQECLPGTTTIQDVQGDGFISPLKGQSVSKVAGIVTAVRTGKSAGYWIQEAQPDTARPSASSGVFVFSSKGGVSVGDAVLVTGSVTDYYPLSSGETVSSTSSLSTTEITPTTVTVVSKGNALPAPLQLAPSTVPDTYAPQVASGNVEAISPVDPAHSAMEFWEAHEGMRVEVDDARVVGPGKPQYGEIYVTTKPAQNATYRGGTYVDSYNLPSGRVLVSPVNGVVQAANVGDVLTGATTGPVDWSTFGGYAIAATATGAWQDNHLAGNLATPQAADQLAVATYNVENLAPGDPDAKYQRLGAGVVTNLASPDVVSLEEIQDNSGATDDGTVAADQTLTKLTAAISAAGGPAYQWAEIDPVNDQDGGQPGGNIRVAFLYNPDRVTFVQRPGGDSTTAVGVQEDNDGTAALTVSPGRVDPSNTAWEDSRKPLAGEFVFQGKKVIVIANHFNSKGGDQNADGRYQPPTRSSEQQRTAQATAVNAFVKQVLAVDPKANIVLAGDFNDYQFSPAVTTLTDNGATLTDLINTLPANERYTYNYNGVSQVLDHIFTSTVLSAPGAVEYDVIHVNSEFADQASDHDPQVVRVRPVAHVDPVSSGTVQLSPPRVKPGKQVLMHLRGFTPLTLQRISLDGTVALGTVTTDAGGNALVKVTVPADTTLGDHTVVVKAPDRSTATAALDVH</sequence>
<keyword evidence="2" id="KW-0732">Signal</keyword>
<dbReference type="Pfam" id="PF03372">
    <property type="entry name" value="Exo_endo_phos"/>
    <property type="match status" value="1"/>
</dbReference>
<reference evidence="4 5" key="1">
    <citation type="submission" date="2019-06" db="EMBL/GenBank/DDBJ databases">
        <title>Sequencing the genomes of 1000 actinobacteria strains.</title>
        <authorList>
            <person name="Klenk H.-P."/>
        </authorList>
    </citation>
    <scope>NUCLEOTIDE SEQUENCE [LARGE SCALE GENOMIC DNA]</scope>
    <source>
        <strain evidence="4 5">DSM 18082</strain>
    </source>
</reference>
<dbReference type="GO" id="GO:0003824">
    <property type="term" value="F:catalytic activity"/>
    <property type="evidence" value="ECO:0007669"/>
    <property type="project" value="InterPro"/>
</dbReference>
<dbReference type="InterPro" id="IPR036415">
    <property type="entry name" value="Lamin_tail_dom_sf"/>
</dbReference>
<dbReference type="SUPFAM" id="SSF56219">
    <property type="entry name" value="DNase I-like"/>
    <property type="match status" value="1"/>
</dbReference>
<dbReference type="InterPro" id="IPR036691">
    <property type="entry name" value="Endo/exonu/phosph_ase_sf"/>
</dbReference>
<keyword evidence="5" id="KW-1185">Reference proteome</keyword>
<dbReference type="SUPFAM" id="SSF74853">
    <property type="entry name" value="Lamin A/C globular tail domain"/>
    <property type="match status" value="1"/>
</dbReference>
<accession>A0A542ZKB0</accession>
<name>A0A542ZKB0_9MICO</name>
<feature type="compositionally biased region" description="Low complexity" evidence="1">
    <location>
        <begin position="167"/>
        <end position="180"/>
    </location>
</feature>
<evidence type="ECO:0000313" key="5">
    <source>
        <dbReference type="Proteomes" id="UP000319514"/>
    </source>
</evidence>
<dbReference type="EMBL" id="VFOQ01000001">
    <property type="protein sequence ID" value="TQL60785.1"/>
    <property type="molecule type" value="Genomic_DNA"/>
</dbReference>
<proteinExistence type="predicted"/>
<evidence type="ECO:0000259" key="3">
    <source>
        <dbReference type="PROSITE" id="PS51841"/>
    </source>
</evidence>
<evidence type="ECO:0000256" key="1">
    <source>
        <dbReference type="SAM" id="MobiDB-lite"/>
    </source>
</evidence>
<dbReference type="PANTHER" id="PTHR42834">
    <property type="entry name" value="ENDONUCLEASE/EXONUCLEASE/PHOSPHATASE FAMILY PROTEIN (AFU_ORTHOLOGUE AFUA_3G09210)"/>
    <property type="match status" value="1"/>
</dbReference>
<gene>
    <name evidence="4" type="ORF">FB474_2182</name>
</gene>
<feature type="chain" id="PRO_5021988109" description="LTD domain-containing protein" evidence="2">
    <location>
        <begin position="31"/>
        <end position="901"/>
    </location>
</feature>
<dbReference type="AlphaFoldDB" id="A0A542ZKB0"/>
<dbReference type="InterPro" id="IPR001322">
    <property type="entry name" value="Lamin_tail_dom"/>
</dbReference>
<evidence type="ECO:0000313" key="4">
    <source>
        <dbReference type="EMBL" id="TQL60785.1"/>
    </source>
</evidence>
<dbReference type="CDD" id="cd04486">
    <property type="entry name" value="YhcR_OBF_like"/>
    <property type="match status" value="1"/>
</dbReference>
<dbReference type="Proteomes" id="UP000319514">
    <property type="component" value="Unassembled WGS sequence"/>
</dbReference>
<dbReference type="CDD" id="cd10283">
    <property type="entry name" value="MnuA_DNase1-like"/>
    <property type="match status" value="1"/>
</dbReference>
<dbReference type="OrthoDB" id="1016457at2"/>
<dbReference type="RefSeq" id="WP_141788637.1">
    <property type="nucleotide sequence ID" value="NZ_BAAAKX010000016.1"/>
</dbReference>
<evidence type="ECO:0000256" key="2">
    <source>
        <dbReference type="SAM" id="SignalP"/>
    </source>
</evidence>
<protein>
    <recommendedName>
        <fullName evidence="3">LTD domain-containing protein</fullName>
    </recommendedName>
</protein>
<feature type="domain" description="LTD" evidence="3">
    <location>
        <begin position="20"/>
        <end position="161"/>
    </location>
</feature>
<organism evidence="4 5">
    <name type="scientific">Oryzihumus leptocrescens</name>
    <dbReference type="NCBI Taxonomy" id="297536"/>
    <lineage>
        <taxon>Bacteria</taxon>
        <taxon>Bacillati</taxon>
        <taxon>Actinomycetota</taxon>
        <taxon>Actinomycetes</taxon>
        <taxon>Micrococcales</taxon>
        <taxon>Intrasporangiaceae</taxon>
        <taxon>Oryzihumus</taxon>
    </lineage>
</organism>
<feature type="region of interest" description="Disordered" evidence="1">
    <location>
        <begin position="167"/>
        <end position="189"/>
    </location>
</feature>
<dbReference type="PANTHER" id="PTHR42834:SF1">
    <property type="entry name" value="ENDONUCLEASE_EXONUCLEASE_PHOSPHATASE FAMILY PROTEIN (AFU_ORTHOLOGUE AFUA_3G09210)"/>
    <property type="match status" value="1"/>
</dbReference>